<dbReference type="InterPro" id="IPR010497">
    <property type="entry name" value="Epoxide_hydro_N"/>
</dbReference>
<dbReference type="Proteomes" id="UP000295621">
    <property type="component" value="Unassembled WGS sequence"/>
</dbReference>
<reference evidence="5 6" key="1">
    <citation type="submission" date="2019-02" db="EMBL/GenBank/DDBJ databases">
        <title>Draft genome sequences of novel Actinobacteria.</title>
        <authorList>
            <person name="Sahin N."/>
            <person name="Ay H."/>
            <person name="Saygin H."/>
        </authorList>
    </citation>
    <scope>NUCLEOTIDE SEQUENCE [LARGE SCALE GENOMIC DNA]</scope>
    <source>
        <strain evidence="5 6">KC603</strain>
    </source>
</reference>
<keyword evidence="6" id="KW-1185">Reference proteome</keyword>
<keyword evidence="2" id="KW-0058">Aromatic hydrocarbons catabolism</keyword>
<dbReference type="SUPFAM" id="SSF53474">
    <property type="entry name" value="alpha/beta-Hydrolases"/>
    <property type="match status" value="1"/>
</dbReference>
<dbReference type="PIRSF" id="PIRSF001112">
    <property type="entry name" value="Epoxide_hydrolase"/>
    <property type="match status" value="1"/>
</dbReference>
<keyword evidence="3 5" id="KW-0378">Hydrolase</keyword>
<feature type="domain" description="Epoxide hydrolase N-terminal" evidence="4">
    <location>
        <begin position="7"/>
        <end position="112"/>
    </location>
</feature>
<dbReference type="RefSeq" id="WP_131987730.1">
    <property type="nucleotide sequence ID" value="NZ_SMKL01000084.1"/>
</dbReference>
<dbReference type="OrthoDB" id="5171248at2"/>
<dbReference type="PANTHER" id="PTHR21661">
    <property type="entry name" value="EPOXIDE HYDROLASE 1-RELATED"/>
    <property type="match status" value="1"/>
</dbReference>
<comment type="similarity">
    <text evidence="1">Belongs to the peptidase S33 family.</text>
</comment>
<evidence type="ECO:0000256" key="1">
    <source>
        <dbReference type="ARBA" id="ARBA00010088"/>
    </source>
</evidence>
<evidence type="ECO:0000259" key="4">
    <source>
        <dbReference type="Pfam" id="PF06441"/>
    </source>
</evidence>
<sequence>MTNSTEIRPFRIQITDAEIEDLRARLANTRWPAEIPGTGWERGVPVPYLKALAGYWRDGFDWRAAEAELNAHPQFITTVDGQDLHFLHVRSANENATPLLLMHGWPSSVVEFLDLIPLLTDEFHLVIPSLPGFGFSTLSGPGWGNLFRVSGAVAELMTRLGYDRFAAQGGDVGAGVVGMLAMLHPHRVIGTHVNGPAPYPFGPPAELDGLSDAEKARAERFNAFREDGIGYLVQQATRPQTLAYGLADSPVGQLAWIAEKFREWTDPAAELPEDAVGRDRLLTNVSLYWFTGTGATAAHVVYEGMQAFKQFMAGAGEQHEDQEWNADAPAPPPGAVAVFAADTSIRHLVDPLGTVVRWTEFGSGGHFAAQEVPELLAADVKEFFASLS</sequence>
<accession>A0A4R4RCL2</accession>
<dbReference type="GO" id="GO:0097176">
    <property type="term" value="P:epoxide metabolic process"/>
    <property type="evidence" value="ECO:0007669"/>
    <property type="project" value="TreeGrafter"/>
</dbReference>
<evidence type="ECO:0000256" key="2">
    <source>
        <dbReference type="ARBA" id="ARBA00022797"/>
    </source>
</evidence>
<dbReference type="AlphaFoldDB" id="A0A4R4RCL2"/>
<dbReference type="Gene3D" id="3.40.50.1820">
    <property type="entry name" value="alpha/beta hydrolase"/>
    <property type="match status" value="1"/>
</dbReference>
<gene>
    <name evidence="5" type="ORF">E1212_25540</name>
</gene>
<proteinExistence type="inferred from homology"/>
<dbReference type="PANTHER" id="PTHR21661:SF35">
    <property type="entry name" value="EPOXIDE HYDROLASE"/>
    <property type="match status" value="1"/>
</dbReference>
<dbReference type="InterPro" id="IPR000639">
    <property type="entry name" value="Epox_hydrolase-like"/>
</dbReference>
<name>A0A4R4RCL2_9ACTN</name>
<dbReference type="Pfam" id="PF06441">
    <property type="entry name" value="EHN"/>
    <property type="match status" value="1"/>
</dbReference>
<evidence type="ECO:0000313" key="6">
    <source>
        <dbReference type="Proteomes" id="UP000295621"/>
    </source>
</evidence>
<evidence type="ECO:0000313" key="5">
    <source>
        <dbReference type="EMBL" id="TDC47011.1"/>
    </source>
</evidence>
<dbReference type="EMBL" id="SMKL01000084">
    <property type="protein sequence ID" value="TDC47011.1"/>
    <property type="molecule type" value="Genomic_DNA"/>
</dbReference>
<dbReference type="GO" id="GO:0004301">
    <property type="term" value="F:epoxide hydrolase activity"/>
    <property type="evidence" value="ECO:0007669"/>
    <property type="project" value="TreeGrafter"/>
</dbReference>
<comment type="caution">
    <text evidence="5">The sequence shown here is derived from an EMBL/GenBank/DDBJ whole genome shotgun (WGS) entry which is preliminary data.</text>
</comment>
<protein>
    <submittedName>
        <fullName evidence="5">Epoxide hydrolase</fullName>
    </submittedName>
</protein>
<dbReference type="InterPro" id="IPR016292">
    <property type="entry name" value="Epoxide_hydrolase"/>
</dbReference>
<dbReference type="InterPro" id="IPR029058">
    <property type="entry name" value="AB_hydrolase_fold"/>
</dbReference>
<organism evidence="5 6">
    <name type="scientific">Jiangella ureilytica</name>
    <dbReference type="NCBI Taxonomy" id="2530374"/>
    <lineage>
        <taxon>Bacteria</taxon>
        <taxon>Bacillati</taxon>
        <taxon>Actinomycetota</taxon>
        <taxon>Actinomycetes</taxon>
        <taxon>Jiangellales</taxon>
        <taxon>Jiangellaceae</taxon>
        <taxon>Jiangella</taxon>
    </lineage>
</organism>
<dbReference type="PRINTS" id="PR00412">
    <property type="entry name" value="EPOXHYDRLASE"/>
</dbReference>
<evidence type="ECO:0000256" key="3">
    <source>
        <dbReference type="ARBA" id="ARBA00022801"/>
    </source>
</evidence>